<comment type="caution">
    <text evidence="2">The sequence shown here is derived from an EMBL/GenBank/DDBJ whole genome shotgun (WGS) entry which is preliminary data.</text>
</comment>
<feature type="transmembrane region" description="Helical" evidence="1">
    <location>
        <begin position="221"/>
        <end position="245"/>
    </location>
</feature>
<keyword evidence="3" id="KW-1185">Reference proteome</keyword>
<dbReference type="AlphaFoldDB" id="A0AA39PUP5"/>
<keyword evidence="1" id="KW-0812">Transmembrane</keyword>
<keyword evidence="1" id="KW-1133">Transmembrane helix</keyword>
<accession>A0AA39PUP5</accession>
<keyword evidence="1" id="KW-0472">Membrane</keyword>
<proteinExistence type="predicted"/>
<dbReference type="Proteomes" id="UP001175228">
    <property type="component" value="Unassembled WGS sequence"/>
</dbReference>
<name>A0AA39PUP5_9AGAR</name>
<feature type="transmembrane region" description="Helical" evidence="1">
    <location>
        <begin position="109"/>
        <end position="130"/>
    </location>
</feature>
<dbReference type="EMBL" id="JAUEPU010000035">
    <property type="protein sequence ID" value="KAK0489994.1"/>
    <property type="molecule type" value="Genomic_DNA"/>
</dbReference>
<evidence type="ECO:0000313" key="3">
    <source>
        <dbReference type="Proteomes" id="UP001175228"/>
    </source>
</evidence>
<protein>
    <submittedName>
        <fullName evidence="2">Uncharacterized protein</fullName>
    </submittedName>
</protein>
<evidence type="ECO:0000313" key="2">
    <source>
        <dbReference type="EMBL" id="KAK0489994.1"/>
    </source>
</evidence>
<feature type="transmembrane region" description="Helical" evidence="1">
    <location>
        <begin position="179"/>
        <end position="201"/>
    </location>
</feature>
<evidence type="ECO:0000256" key="1">
    <source>
        <dbReference type="SAM" id="Phobius"/>
    </source>
</evidence>
<sequence>MAVDPYKTVEPAPFLWLEQVLHATVHIGAMAYGVQLVIAFLAVYNVLQSSKKRYVWQTITFISSIVILSTIYTACNIHFNQMAWIDERNYPGGPLAYQLEQQNQKVQTVGNVASVLLTILADLCMLWRCYIVYHNKWTIIVIPGLALLAITILGVFVIIKLADPGASLWASEVVDISVPYWSLSISFNLLITLMITSRVLLMRKKIQASLGRQYGSTYTGVAAMMIECAIPYALVSFIFIILYGLKNTASNLFVPLMVMIEGITPLLIILRVSRGQALSKDTVASAGEVSFVHFRRGIERSAESASTSVNSTSAPVVNIEMKTTHESSSKIAKMHGAYGISSA</sequence>
<reference evidence="2" key="1">
    <citation type="submission" date="2023-06" db="EMBL/GenBank/DDBJ databases">
        <authorList>
            <consortium name="Lawrence Berkeley National Laboratory"/>
            <person name="Ahrendt S."/>
            <person name="Sahu N."/>
            <person name="Indic B."/>
            <person name="Wong-Bajracharya J."/>
            <person name="Merenyi Z."/>
            <person name="Ke H.-M."/>
            <person name="Monk M."/>
            <person name="Kocsube S."/>
            <person name="Drula E."/>
            <person name="Lipzen A."/>
            <person name="Balint B."/>
            <person name="Henrissat B."/>
            <person name="Andreopoulos B."/>
            <person name="Martin F.M."/>
            <person name="Harder C.B."/>
            <person name="Rigling D."/>
            <person name="Ford K.L."/>
            <person name="Foster G.D."/>
            <person name="Pangilinan J."/>
            <person name="Papanicolaou A."/>
            <person name="Barry K."/>
            <person name="LaButti K."/>
            <person name="Viragh M."/>
            <person name="Koriabine M."/>
            <person name="Yan M."/>
            <person name="Riley R."/>
            <person name="Champramary S."/>
            <person name="Plett K.L."/>
            <person name="Tsai I.J."/>
            <person name="Slot J."/>
            <person name="Sipos G."/>
            <person name="Plett J."/>
            <person name="Nagy L.G."/>
            <person name="Grigoriev I.V."/>
        </authorList>
    </citation>
    <scope>NUCLEOTIDE SEQUENCE</scope>
    <source>
        <strain evidence="2">HWK02</strain>
    </source>
</reference>
<organism evidence="2 3">
    <name type="scientific">Armillaria luteobubalina</name>
    <dbReference type="NCBI Taxonomy" id="153913"/>
    <lineage>
        <taxon>Eukaryota</taxon>
        <taxon>Fungi</taxon>
        <taxon>Dikarya</taxon>
        <taxon>Basidiomycota</taxon>
        <taxon>Agaricomycotina</taxon>
        <taxon>Agaricomycetes</taxon>
        <taxon>Agaricomycetidae</taxon>
        <taxon>Agaricales</taxon>
        <taxon>Marasmiineae</taxon>
        <taxon>Physalacriaceae</taxon>
        <taxon>Armillaria</taxon>
    </lineage>
</organism>
<feature type="transmembrane region" description="Helical" evidence="1">
    <location>
        <begin position="59"/>
        <end position="79"/>
    </location>
</feature>
<feature type="transmembrane region" description="Helical" evidence="1">
    <location>
        <begin position="20"/>
        <end position="47"/>
    </location>
</feature>
<gene>
    <name evidence="2" type="ORF">EDD18DRAFT_562099</name>
</gene>
<feature type="transmembrane region" description="Helical" evidence="1">
    <location>
        <begin position="137"/>
        <end position="159"/>
    </location>
</feature>
<feature type="transmembrane region" description="Helical" evidence="1">
    <location>
        <begin position="251"/>
        <end position="270"/>
    </location>
</feature>